<dbReference type="PROSITE" id="PS50082">
    <property type="entry name" value="WD_REPEATS_2"/>
    <property type="match status" value="3"/>
</dbReference>
<organism evidence="6 7">
    <name type="scientific">Rippkaea orientalis (strain PCC 8801 / RF-1)</name>
    <name type="common">Cyanothece sp. (strain PCC 8801)</name>
    <dbReference type="NCBI Taxonomy" id="41431"/>
    <lineage>
        <taxon>Bacteria</taxon>
        <taxon>Bacillati</taxon>
        <taxon>Cyanobacteriota</taxon>
        <taxon>Cyanophyceae</taxon>
        <taxon>Oscillatoriophycideae</taxon>
        <taxon>Chroococcales</taxon>
        <taxon>Aphanothecaceae</taxon>
        <taxon>Rippkaea</taxon>
        <taxon>Rippkaea orientalis</taxon>
    </lineage>
</organism>
<dbReference type="OrthoDB" id="494465at2"/>
<keyword evidence="7" id="KW-1185">Reference proteome</keyword>
<proteinExistence type="predicted"/>
<accession>B7K4A8</accession>
<feature type="repeat" description="WD" evidence="3">
    <location>
        <begin position="166"/>
        <end position="208"/>
    </location>
</feature>
<keyword evidence="1 3" id="KW-0853">WD repeat</keyword>
<feature type="region of interest" description="Disordered" evidence="4">
    <location>
        <begin position="119"/>
        <end position="140"/>
    </location>
</feature>
<dbReference type="InterPro" id="IPR001680">
    <property type="entry name" value="WD40_rpt"/>
</dbReference>
<dbReference type="Pfam" id="PF00400">
    <property type="entry name" value="WD40"/>
    <property type="match status" value="4"/>
</dbReference>
<evidence type="ECO:0000313" key="6">
    <source>
        <dbReference type="EMBL" id="ACK67814.1"/>
    </source>
</evidence>
<dbReference type="HOGENOM" id="CLU_000288_57_33_3"/>
<dbReference type="PANTHER" id="PTHR19848">
    <property type="entry name" value="WD40 REPEAT PROTEIN"/>
    <property type="match status" value="1"/>
</dbReference>
<dbReference type="eggNOG" id="COG2319">
    <property type="taxonomic scope" value="Bacteria"/>
</dbReference>
<dbReference type="AlphaFoldDB" id="B7K4A8"/>
<dbReference type="CDD" id="cd00200">
    <property type="entry name" value="WD40"/>
    <property type="match status" value="1"/>
</dbReference>
<sequence>MNKLVKKFQFIYLFYLVANISLIATLVYEILTPTTIAREIYLEEIAQGSQPPIMVKDIQGFKGVIKALTMTPDGKILLVGSGDATLNAVDLELEQVVYSKTHKINDYSSIVVTSQPTFLDETTSNETTSDETTSDETPLTGPMLALADDENIRVLSLVDGSKVNLLKGHSGKISDLALSPDDKILVSVSASDRTIRIWDFATGNLIETLGVDIGPTNNIAFTPDGMTFVTGAIGDDRTLKFWDLPTLELIRSSPQQPGYINDLKITPDGKKLVAAVRNYIKVWDLTTGKELLNIKGPRLDINAIAISPDSRVVATANKEGNIMLFDLTKGRKLTTLEGHKGWVLSLVFSPDGRYLYSGAEDKIIKIWQLRA</sequence>
<evidence type="ECO:0000313" key="7">
    <source>
        <dbReference type="Proteomes" id="UP000008204"/>
    </source>
</evidence>
<feature type="transmembrane region" description="Helical" evidence="5">
    <location>
        <begin position="12"/>
        <end position="31"/>
    </location>
</feature>
<keyword evidence="5" id="KW-0472">Membrane</keyword>
<evidence type="ECO:0000256" key="2">
    <source>
        <dbReference type="ARBA" id="ARBA00022737"/>
    </source>
</evidence>
<evidence type="ECO:0000256" key="1">
    <source>
        <dbReference type="ARBA" id="ARBA00022574"/>
    </source>
</evidence>
<dbReference type="SMART" id="SM00320">
    <property type="entry name" value="WD40"/>
    <property type="match status" value="6"/>
</dbReference>
<dbReference type="RefSeq" id="WP_012597071.1">
    <property type="nucleotide sequence ID" value="NC_011726.1"/>
</dbReference>
<gene>
    <name evidence="6" type="ordered locus">PCC8801_3865</name>
</gene>
<feature type="repeat" description="WD" evidence="3">
    <location>
        <begin position="294"/>
        <end position="335"/>
    </location>
</feature>
<dbReference type="PANTHER" id="PTHR19848:SF8">
    <property type="entry name" value="F-BOX AND WD REPEAT DOMAIN CONTAINING 7"/>
    <property type="match status" value="1"/>
</dbReference>
<dbReference type="Proteomes" id="UP000008204">
    <property type="component" value="Chromosome"/>
</dbReference>
<feature type="repeat" description="WD" evidence="3">
    <location>
        <begin position="336"/>
        <end position="371"/>
    </location>
</feature>
<dbReference type="PROSITE" id="PS50294">
    <property type="entry name" value="WD_REPEATS_REGION"/>
    <property type="match status" value="2"/>
</dbReference>
<dbReference type="EMBL" id="CP001287">
    <property type="protein sequence ID" value="ACK67814.1"/>
    <property type="molecule type" value="Genomic_DNA"/>
</dbReference>
<keyword evidence="5" id="KW-1133">Transmembrane helix</keyword>
<dbReference type="KEGG" id="cyp:PCC8801_3865"/>
<keyword evidence="2" id="KW-0677">Repeat</keyword>
<dbReference type="SUPFAM" id="SSF50978">
    <property type="entry name" value="WD40 repeat-like"/>
    <property type="match status" value="1"/>
</dbReference>
<reference evidence="7" key="1">
    <citation type="journal article" date="2011" name="MBio">
        <title>Novel metabolic attributes of the genus Cyanothece, comprising a group of unicellular nitrogen-fixing Cyanobacteria.</title>
        <authorList>
            <person name="Bandyopadhyay A."/>
            <person name="Elvitigala T."/>
            <person name="Welsh E."/>
            <person name="Stockel J."/>
            <person name="Liberton M."/>
            <person name="Min H."/>
            <person name="Sherman L.A."/>
            <person name="Pakrasi H.B."/>
        </authorList>
    </citation>
    <scope>NUCLEOTIDE SEQUENCE [LARGE SCALE GENOMIC DNA]</scope>
    <source>
        <strain evidence="7">PCC 8801</strain>
    </source>
</reference>
<evidence type="ECO:0000256" key="5">
    <source>
        <dbReference type="SAM" id="Phobius"/>
    </source>
</evidence>
<name>B7K4A8_RIPO1</name>
<protein>
    <submittedName>
        <fullName evidence="6">WD-40 repeat protein</fullName>
    </submittedName>
</protein>
<dbReference type="InterPro" id="IPR036322">
    <property type="entry name" value="WD40_repeat_dom_sf"/>
</dbReference>
<evidence type="ECO:0000256" key="4">
    <source>
        <dbReference type="SAM" id="MobiDB-lite"/>
    </source>
</evidence>
<dbReference type="Gene3D" id="2.130.10.10">
    <property type="entry name" value="YVTN repeat-like/Quinoprotein amine dehydrogenase"/>
    <property type="match status" value="2"/>
</dbReference>
<keyword evidence="5" id="KW-0812">Transmembrane</keyword>
<evidence type="ECO:0000256" key="3">
    <source>
        <dbReference type="PROSITE-ProRule" id="PRU00221"/>
    </source>
</evidence>
<dbReference type="InterPro" id="IPR015943">
    <property type="entry name" value="WD40/YVTN_repeat-like_dom_sf"/>
</dbReference>
<dbReference type="STRING" id="41431.PCC8801_3865"/>